<evidence type="ECO:0000313" key="1">
    <source>
        <dbReference type="EMBL" id="MPN31650.1"/>
    </source>
</evidence>
<name>A0A645GZ06_9ZZZZ</name>
<dbReference type="EMBL" id="VSSQ01083274">
    <property type="protein sequence ID" value="MPN31650.1"/>
    <property type="molecule type" value="Genomic_DNA"/>
</dbReference>
<sequence length="89" mass="10059">MNISSFFILQPCCEYNNSINNVASASWLNLMFPNAPRTSPTLPSVSLKLDIFEIFMPIFPPYVNVGFFSWVKTDAGASVFFTDFVVFFV</sequence>
<organism evidence="1">
    <name type="scientific">bioreactor metagenome</name>
    <dbReference type="NCBI Taxonomy" id="1076179"/>
    <lineage>
        <taxon>unclassified sequences</taxon>
        <taxon>metagenomes</taxon>
        <taxon>ecological metagenomes</taxon>
    </lineage>
</organism>
<comment type="caution">
    <text evidence="1">The sequence shown here is derived from an EMBL/GenBank/DDBJ whole genome shotgun (WGS) entry which is preliminary data.</text>
</comment>
<proteinExistence type="predicted"/>
<protein>
    <submittedName>
        <fullName evidence="1">Uncharacterized protein</fullName>
    </submittedName>
</protein>
<dbReference type="AlphaFoldDB" id="A0A645GZ06"/>
<accession>A0A645GZ06</accession>
<reference evidence="1" key="1">
    <citation type="submission" date="2019-08" db="EMBL/GenBank/DDBJ databases">
        <authorList>
            <person name="Kucharzyk K."/>
            <person name="Murdoch R.W."/>
            <person name="Higgins S."/>
            <person name="Loffler F."/>
        </authorList>
    </citation>
    <scope>NUCLEOTIDE SEQUENCE</scope>
</reference>
<gene>
    <name evidence="1" type="ORF">SDC9_179124</name>
</gene>